<accession>A0A327NT49</accession>
<dbReference type="Proteomes" id="UP000249016">
    <property type="component" value="Unassembled WGS sequence"/>
</dbReference>
<evidence type="ECO:0000313" key="1">
    <source>
        <dbReference type="EMBL" id="RAI78422.1"/>
    </source>
</evidence>
<gene>
    <name evidence="1" type="ORF">HMF3257_10935</name>
</gene>
<dbReference type="EMBL" id="QLII01000001">
    <property type="protein sequence ID" value="RAI78422.1"/>
    <property type="molecule type" value="Genomic_DNA"/>
</dbReference>
<keyword evidence="2" id="KW-1185">Reference proteome</keyword>
<dbReference type="AlphaFoldDB" id="A0A327NT49"/>
<comment type="caution">
    <text evidence="1">The sequence shown here is derived from an EMBL/GenBank/DDBJ whole genome shotgun (WGS) entry which is preliminary data.</text>
</comment>
<dbReference type="Gene3D" id="3.10.450.50">
    <property type="match status" value="1"/>
</dbReference>
<evidence type="ECO:0000313" key="2">
    <source>
        <dbReference type="Proteomes" id="UP000249016"/>
    </source>
</evidence>
<name>A0A327NT49_9BACT</name>
<proteinExistence type="predicted"/>
<organism evidence="1 2">
    <name type="scientific">Spirosoma telluris</name>
    <dbReference type="NCBI Taxonomy" id="2183553"/>
    <lineage>
        <taxon>Bacteria</taxon>
        <taxon>Pseudomonadati</taxon>
        <taxon>Bacteroidota</taxon>
        <taxon>Cytophagia</taxon>
        <taxon>Cytophagales</taxon>
        <taxon>Cytophagaceae</taxon>
        <taxon>Spirosoma</taxon>
    </lineage>
</organism>
<reference evidence="1 2" key="1">
    <citation type="submission" date="2018-06" db="EMBL/GenBank/DDBJ databases">
        <title>Spirosoma sp. HMF3257 Genome sequencing and assembly.</title>
        <authorList>
            <person name="Kang H."/>
            <person name="Cha I."/>
            <person name="Kim H."/>
            <person name="Kang J."/>
            <person name="Joh K."/>
        </authorList>
    </citation>
    <scope>NUCLEOTIDE SEQUENCE [LARGE SCALE GENOMIC DNA]</scope>
    <source>
        <strain evidence="1 2">HMF3257</strain>
    </source>
</reference>
<evidence type="ECO:0008006" key="3">
    <source>
        <dbReference type="Google" id="ProtNLM"/>
    </source>
</evidence>
<protein>
    <recommendedName>
        <fullName evidence="3">DUF3828 domain-containing protein</fullName>
    </recommendedName>
</protein>
<sequence>MLVNQQPGKNYSVNAKNGERYLAYLKSSRLLTDKYLNEWRTYFKERQAGFQASPQNEGPPTGFEYDLVMLSQDVDQQLNSLKSLKINSVKIRQNRASVTFFLLEDYEFRLVRQNNRWLINEILNLSAE</sequence>